<feature type="transmembrane region" description="Helical" evidence="1">
    <location>
        <begin position="12"/>
        <end position="34"/>
    </location>
</feature>
<evidence type="ECO:0000313" key="2">
    <source>
        <dbReference type="EMBL" id="ESL03484.1"/>
    </source>
</evidence>
<dbReference type="HOGENOM" id="CLU_3214003_0_0_9"/>
<organism evidence="2 3">
    <name type="scientific">Catonella morbi ATCC 51271</name>
    <dbReference type="NCBI Taxonomy" id="592026"/>
    <lineage>
        <taxon>Bacteria</taxon>
        <taxon>Bacillati</taxon>
        <taxon>Bacillota</taxon>
        <taxon>Clostridia</taxon>
        <taxon>Lachnospirales</taxon>
        <taxon>Lachnospiraceae</taxon>
        <taxon>Catonella</taxon>
    </lineage>
</organism>
<keyword evidence="1" id="KW-0812">Transmembrane</keyword>
<proteinExistence type="predicted"/>
<dbReference type="AlphaFoldDB" id="V2XMS0"/>
<protein>
    <submittedName>
        <fullName evidence="2">Uncharacterized protein</fullName>
    </submittedName>
</protein>
<keyword evidence="3" id="KW-1185">Reference proteome</keyword>
<sequence>MLKDYKFSCKKAYIEFLYLPAFICLSKMIVNIIFKIMHKFMNYL</sequence>
<dbReference type="Proteomes" id="UP000018227">
    <property type="component" value="Unassembled WGS sequence"/>
</dbReference>
<keyword evidence="1" id="KW-0472">Membrane</keyword>
<reference evidence="2 3" key="1">
    <citation type="submission" date="2013-06" db="EMBL/GenBank/DDBJ databases">
        <authorList>
            <person name="Weinstock G."/>
            <person name="Sodergren E."/>
            <person name="Clifton S."/>
            <person name="Fulton L."/>
            <person name="Fulton B."/>
            <person name="Courtney L."/>
            <person name="Fronick C."/>
            <person name="Harrison M."/>
            <person name="Strong C."/>
            <person name="Farmer C."/>
            <person name="Delahaunty K."/>
            <person name="Markovic C."/>
            <person name="Hall O."/>
            <person name="Minx P."/>
            <person name="Tomlinson C."/>
            <person name="Mitreva M."/>
            <person name="Nelson J."/>
            <person name="Hou S."/>
            <person name="Wollam A."/>
            <person name="Pepin K.H."/>
            <person name="Johnson M."/>
            <person name="Bhonagiri V."/>
            <person name="Nash W.E."/>
            <person name="Warren W."/>
            <person name="Chinwalla A."/>
            <person name="Mardis E.R."/>
            <person name="Wilson R.K."/>
        </authorList>
    </citation>
    <scope>NUCLEOTIDE SEQUENCE [LARGE SCALE GENOMIC DNA]</scope>
    <source>
        <strain evidence="2 3">ATCC 51271</strain>
    </source>
</reference>
<keyword evidence="1" id="KW-1133">Transmembrane helix</keyword>
<comment type="caution">
    <text evidence="2">The sequence shown here is derived from an EMBL/GenBank/DDBJ whole genome shotgun (WGS) entry which is preliminary data.</text>
</comment>
<gene>
    <name evidence="2" type="ORF">GCWU0000282_001195</name>
</gene>
<evidence type="ECO:0000256" key="1">
    <source>
        <dbReference type="SAM" id="Phobius"/>
    </source>
</evidence>
<name>V2XMS0_9FIRM</name>
<dbReference type="EMBL" id="ACIL03000009">
    <property type="protein sequence ID" value="ESL03484.1"/>
    <property type="molecule type" value="Genomic_DNA"/>
</dbReference>
<dbReference type="STRING" id="592026.GCWU0000282_001195"/>
<accession>V2XMS0</accession>
<evidence type="ECO:0000313" key="3">
    <source>
        <dbReference type="Proteomes" id="UP000018227"/>
    </source>
</evidence>